<gene>
    <name evidence="2" type="ORF">MELIAE_LOCUS5743</name>
</gene>
<keyword evidence="3" id="KW-1185">Reference proteome</keyword>
<dbReference type="AlphaFoldDB" id="A0A9P0B2R9"/>
<evidence type="ECO:0000313" key="3">
    <source>
        <dbReference type="Proteomes" id="UP001154078"/>
    </source>
</evidence>
<reference evidence="2" key="1">
    <citation type="submission" date="2021-12" db="EMBL/GenBank/DDBJ databases">
        <authorList>
            <person name="King R."/>
        </authorList>
    </citation>
    <scope>NUCLEOTIDE SEQUENCE</scope>
</reference>
<keyword evidence="1" id="KW-0732">Signal</keyword>
<dbReference type="EMBL" id="OV121134">
    <property type="protein sequence ID" value="CAH0553843.1"/>
    <property type="molecule type" value="Genomic_DNA"/>
</dbReference>
<dbReference type="Proteomes" id="UP001154078">
    <property type="component" value="Chromosome 3"/>
</dbReference>
<sequence>MIAYIVGLGLTIQIACGGFITMPPGDLGGFEESIIQEINESIKNSVRDIQANIKSYSFMMQNMTDTVVEENMALISERIQNFKKELAQAKASVVVDCLIEEGQLDVLEEQVNEEVKSCTKKVMTEVVNVISDSLNQAQTFMSVPEIIGKDIQKCGFSPTCMQIIVMDAISESLQIPPKVMTIAAKIQQLNLRTVTSIDTCMLNSIKKVTKMGFDIIEDVLYCIEDTVDNGGEEYDEDNEDAEANIE</sequence>
<protein>
    <recommendedName>
        <fullName evidence="4">Secreted protein</fullName>
    </recommendedName>
</protein>
<feature type="chain" id="PRO_5040381456" description="Secreted protein" evidence="1">
    <location>
        <begin position="18"/>
        <end position="246"/>
    </location>
</feature>
<feature type="signal peptide" evidence="1">
    <location>
        <begin position="1"/>
        <end position="17"/>
    </location>
</feature>
<evidence type="ECO:0000313" key="2">
    <source>
        <dbReference type="EMBL" id="CAH0553843.1"/>
    </source>
</evidence>
<dbReference type="OrthoDB" id="6670296at2759"/>
<evidence type="ECO:0008006" key="4">
    <source>
        <dbReference type="Google" id="ProtNLM"/>
    </source>
</evidence>
<organism evidence="2 3">
    <name type="scientific">Brassicogethes aeneus</name>
    <name type="common">Rape pollen beetle</name>
    <name type="synonym">Meligethes aeneus</name>
    <dbReference type="NCBI Taxonomy" id="1431903"/>
    <lineage>
        <taxon>Eukaryota</taxon>
        <taxon>Metazoa</taxon>
        <taxon>Ecdysozoa</taxon>
        <taxon>Arthropoda</taxon>
        <taxon>Hexapoda</taxon>
        <taxon>Insecta</taxon>
        <taxon>Pterygota</taxon>
        <taxon>Neoptera</taxon>
        <taxon>Endopterygota</taxon>
        <taxon>Coleoptera</taxon>
        <taxon>Polyphaga</taxon>
        <taxon>Cucujiformia</taxon>
        <taxon>Nitidulidae</taxon>
        <taxon>Meligethinae</taxon>
        <taxon>Brassicogethes</taxon>
    </lineage>
</organism>
<evidence type="ECO:0000256" key="1">
    <source>
        <dbReference type="SAM" id="SignalP"/>
    </source>
</evidence>
<proteinExistence type="predicted"/>
<accession>A0A9P0B2R9</accession>
<name>A0A9P0B2R9_BRAAE</name>